<name>A0A7N0TJJ0_KALFE</name>
<dbReference type="SMART" id="SM01172">
    <property type="entry name" value="DUF3700"/>
    <property type="match status" value="1"/>
</dbReference>
<dbReference type="Pfam" id="PF12481">
    <property type="entry name" value="DUF3700"/>
    <property type="match status" value="1"/>
</dbReference>
<proteinExistence type="predicted"/>
<organism evidence="3 4">
    <name type="scientific">Kalanchoe fedtschenkoi</name>
    <name type="common">Lavender scallops</name>
    <name type="synonym">South American air plant</name>
    <dbReference type="NCBI Taxonomy" id="63787"/>
    <lineage>
        <taxon>Eukaryota</taxon>
        <taxon>Viridiplantae</taxon>
        <taxon>Streptophyta</taxon>
        <taxon>Embryophyta</taxon>
        <taxon>Tracheophyta</taxon>
        <taxon>Spermatophyta</taxon>
        <taxon>Magnoliopsida</taxon>
        <taxon>eudicotyledons</taxon>
        <taxon>Gunneridae</taxon>
        <taxon>Pentapetalae</taxon>
        <taxon>Saxifragales</taxon>
        <taxon>Crassulaceae</taxon>
        <taxon>Kalanchoe</taxon>
    </lineage>
</organism>
<evidence type="ECO:0000313" key="3">
    <source>
        <dbReference type="EnsemblPlants" id="Kaladp0039s0232.1.v1.1"/>
    </source>
</evidence>
<protein>
    <recommendedName>
        <fullName evidence="2">DUF3700 domain-containing protein</fullName>
    </recommendedName>
</protein>
<sequence>MLAIFKKGTVQPPAELHSPAPLKGGVKPPKTPEEILKDFSSSNHENSVSIDFNGAVLSFAQPPKTISSRQSADDGVKLYWGVAADGSVVISDNKSVVKGGCAKSYAPFPAGCMFHSVGGLKSFEHPTRQMKAMPRVDSEGFICGASFKVDTLSKVNTTMPRVGSAASWEPWSS</sequence>
<dbReference type="PANTHER" id="PTHR45952:SF2">
    <property type="entry name" value="OS04G0679400 PROTEIN"/>
    <property type="match status" value="1"/>
</dbReference>
<dbReference type="Proteomes" id="UP000594263">
    <property type="component" value="Unplaced"/>
</dbReference>
<dbReference type="Gramene" id="Kaladp0039s0232.1.v1.1">
    <property type="protein sequence ID" value="Kaladp0039s0232.1.v1.1"/>
    <property type="gene ID" value="Kaladp0039s0232.v1.1"/>
</dbReference>
<dbReference type="InterPro" id="IPR044828">
    <property type="entry name" value="TSJT1-like"/>
</dbReference>
<feature type="region of interest" description="Disordered" evidence="1">
    <location>
        <begin position="1"/>
        <end position="46"/>
    </location>
</feature>
<dbReference type="EnsemblPlants" id="Kaladp0039s0232.1.v1.1">
    <property type="protein sequence ID" value="Kaladp0039s0232.1.v1.1"/>
    <property type="gene ID" value="Kaladp0039s0232.v1.1"/>
</dbReference>
<dbReference type="AlphaFoldDB" id="A0A7N0TJJ0"/>
<evidence type="ECO:0000313" key="4">
    <source>
        <dbReference type="Proteomes" id="UP000594263"/>
    </source>
</evidence>
<dbReference type="PANTHER" id="PTHR45952">
    <property type="entry name" value="ALUMINUM INDUCED PROTEIN WITH YGL AND LRDR MOTIFS"/>
    <property type="match status" value="1"/>
</dbReference>
<evidence type="ECO:0000259" key="2">
    <source>
        <dbReference type="SMART" id="SM01172"/>
    </source>
</evidence>
<reference evidence="3" key="1">
    <citation type="submission" date="2021-01" db="UniProtKB">
        <authorList>
            <consortium name="EnsemblPlants"/>
        </authorList>
    </citation>
    <scope>IDENTIFICATION</scope>
</reference>
<keyword evidence="4" id="KW-1185">Reference proteome</keyword>
<feature type="domain" description="DUF3700" evidence="2">
    <location>
        <begin position="2"/>
        <end position="149"/>
    </location>
</feature>
<accession>A0A7N0TJJ0</accession>
<dbReference type="InterPro" id="IPR024286">
    <property type="entry name" value="DUF3700"/>
</dbReference>
<evidence type="ECO:0000256" key="1">
    <source>
        <dbReference type="SAM" id="MobiDB-lite"/>
    </source>
</evidence>